<accession>A0ABP5A6B4</accession>
<comment type="caution">
    <text evidence="1">The sequence shown here is derived from an EMBL/GenBank/DDBJ whole genome shotgun (WGS) entry which is preliminary data.</text>
</comment>
<reference evidence="2" key="1">
    <citation type="journal article" date="2019" name="Int. J. Syst. Evol. Microbiol.">
        <title>The Global Catalogue of Microorganisms (GCM) 10K type strain sequencing project: providing services to taxonomists for standard genome sequencing and annotation.</title>
        <authorList>
            <consortium name="The Broad Institute Genomics Platform"/>
            <consortium name="The Broad Institute Genome Sequencing Center for Infectious Disease"/>
            <person name="Wu L."/>
            <person name="Ma J."/>
        </authorList>
    </citation>
    <scope>NUCLEOTIDE SEQUENCE [LARGE SCALE GENOMIC DNA]</scope>
    <source>
        <strain evidence="2">JCM 13581</strain>
    </source>
</reference>
<evidence type="ECO:0000313" key="2">
    <source>
        <dbReference type="Proteomes" id="UP001501303"/>
    </source>
</evidence>
<protein>
    <submittedName>
        <fullName evidence="1">Uncharacterized protein</fullName>
    </submittedName>
</protein>
<organism evidence="1 2">
    <name type="scientific">Streptomyces sodiiphilus</name>
    <dbReference type="NCBI Taxonomy" id="226217"/>
    <lineage>
        <taxon>Bacteria</taxon>
        <taxon>Bacillati</taxon>
        <taxon>Actinomycetota</taxon>
        <taxon>Actinomycetes</taxon>
        <taxon>Kitasatosporales</taxon>
        <taxon>Streptomycetaceae</taxon>
        <taxon>Streptomyces</taxon>
    </lineage>
</organism>
<evidence type="ECO:0000313" key="1">
    <source>
        <dbReference type="EMBL" id="GAA1903695.1"/>
    </source>
</evidence>
<dbReference type="EMBL" id="BAAAMJ010000010">
    <property type="protein sequence ID" value="GAA1903695.1"/>
    <property type="molecule type" value="Genomic_DNA"/>
</dbReference>
<proteinExistence type="predicted"/>
<dbReference type="Proteomes" id="UP001501303">
    <property type="component" value="Unassembled WGS sequence"/>
</dbReference>
<name>A0ABP5A6B4_9ACTN</name>
<keyword evidence="2" id="KW-1185">Reference proteome</keyword>
<gene>
    <name evidence="1" type="ORF">GCM10009716_12080</name>
</gene>
<sequence length="182" mass="19749">MLLWVAVFVLLPLALVAGFIVGVRKMAQEQTFALPDRTGQLTRTDEAAGPSDALEEIFAGVLDRRLDTREAAVYERDGTPAVWITGGEGQQSSPVRNLRETFGRLPAPDGGSFPRRYDAEGGLVVMCGTLEADREPYPVCGWSDLGTMGFVVDLAHAGQGSMPPEYWPVLVERTKAVRADGR</sequence>